<protein>
    <submittedName>
        <fullName evidence="2">Uncharacterized protein</fullName>
    </submittedName>
</protein>
<name>A0AAN8JI04_PATCE</name>
<feature type="region of interest" description="Disordered" evidence="1">
    <location>
        <begin position="218"/>
        <end position="308"/>
    </location>
</feature>
<keyword evidence="3" id="KW-1185">Reference proteome</keyword>
<feature type="region of interest" description="Disordered" evidence="1">
    <location>
        <begin position="548"/>
        <end position="569"/>
    </location>
</feature>
<proteinExistence type="predicted"/>
<gene>
    <name evidence="2" type="ORF">SNE40_015449</name>
</gene>
<feature type="compositionally biased region" description="Acidic residues" evidence="1">
    <location>
        <begin position="433"/>
        <end position="450"/>
    </location>
</feature>
<dbReference type="AlphaFoldDB" id="A0AAN8JI04"/>
<feature type="region of interest" description="Disordered" evidence="1">
    <location>
        <begin position="414"/>
        <end position="514"/>
    </location>
</feature>
<feature type="region of interest" description="Disordered" evidence="1">
    <location>
        <begin position="364"/>
        <end position="391"/>
    </location>
</feature>
<evidence type="ECO:0000256" key="1">
    <source>
        <dbReference type="SAM" id="MobiDB-lite"/>
    </source>
</evidence>
<organism evidence="2 3">
    <name type="scientific">Patella caerulea</name>
    <name type="common">Rayed Mediterranean limpet</name>
    <dbReference type="NCBI Taxonomy" id="87958"/>
    <lineage>
        <taxon>Eukaryota</taxon>
        <taxon>Metazoa</taxon>
        <taxon>Spiralia</taxon>
        <taxon>Lophotrochozoa</taxon>
        <taxon>Mollusca</taxon>
        <taxon>Gastropoda</taxon>
        <taxon>Patellogastropoda</taxon>
        <taxon>Patelloidea</taxon>
        <taxon>Patellidae</taxon>
        <taxon>Patella</taxon>
    </lineage>
</organism>
<sequence>MADDLDMDAVGYRERIEHFDAAIVFDVHEDSELAEKYMNLMNAIKLDNGQKIKVCLYNAPNFKPEAAELATDVVQYCTHIFFVLTKNFPLNLPAKLIKEEAIGLTRLAVNGEEGCPGLEGRRYCVRHLHSLPPGQRDYKIPPGFSTIRGFDMSNEIRSKKELTELFKYNLHWRLKREYFARSTPVVNGCDQKPVTYSELPNTSEETTITVEASTGSFNPISGIPGDSAHNSSVANKDKLPSGQSNHVADANNDSTCTNESTEPTIQLSSESRGVGASINNDVTPNDTQSQLSIDAGSPSSLNRNIPRGGDETQAKKFAISVETSSSDYLQHKIDILKDIGIGEHFMEYTSGQPSVGLEGFNHISRPVNNETNRAGRDAKKYTKKRPNKGGREIHFINCSNIQIGERGHWNIDKPNTIYSGTGQDQPTPINEIVDSDSEDSDDDSEYEMEPEFGYRATPSTNNQSSSKPMADLTGTQNQSSSNPMEDLTGTQNQSSSKPMEDLTGTQHQSSSKPLEDLIGTQNELNMTSDKPWNIDSYENTEVKQLIETGPSPELNNSTVKDIPTKSVSNNNQAISSDQEGLGDNFLNVMNIFGSSDSNNLSLSSFGENQDNLLIPEPTQETTPEVCDERILACLGTTGVIEKLVLDAQEGGSGNNVNSNSLRSIWWQLSSMPRSVSFHNIAQLIGLQHTHTKPNGDDEETD</sequence>
<feature type="compositionally biased region" description="Polar residues" evidence="1">
    <location>
        <begin position="553"/>
        <end position="569"/>
    </location>
</feature>
<reference evidence="2 3" key="1">
    <citation type="submission" date="2024-01" db="EMBL/GenBank/DDBJ databases">
        <title>The genome of the rayed Mediterranean limpet Patella caerulea (Linnaeus, 1758).</title>
        <authorList>
            <person name="Anh-Thu Weber A."/>
            <person name="Halstead-Nussloch G."/>
        </authorList>
    </citation>
    <scope>NUCLEOTIDE SEQUENCE [LARGE SCALE GENOMIC DNA]</scope>
    <source>
        <strain evidence="2">AATW-2023a</strain>
        <tissue evidence="2">Whole specimen</tissue>
    </source>
</reference>
<accession>A0AAN8JI04</accession>
<feature type="compositionally biased region" description="Polar residues" evidence="1">
    <location>
        <begin position="416"/>
        <end position="428"/>
    </location>
</feature>
<comment type="caution">
    <text evidence="2">The sequence shown here is derived from an EMBL/GenBank/DDBJ whole genome shotgun (WGS) entry which is preliminary data.</text>
</comment>
<evidence type="ECO:0000313" key="3">
    <source>
        <dbReference type="Proteomes" id="UP001347796"/>
    </source>
</evidence>
<dbReference type="Proteomes" id="UP001347796">
    <property type="component" value="Unassembled WGS sequence"/>
</dbReference>
<feature type="compositionally biased region" description="Polar residues" evidence="1">
    <location>
        <begin position="457"/>
        <end position="512"/>
    </location>
</feature>
<evidence type="ECO:0000313" key="2">
    <source>
        <dbReference type="EMBL" id="KAK6177325.1"/>
    </source>
</evidence>
<feature type="compositionally biased region" description="Polar residues" evidence="1">
    <location>
        <begin position="241"/>
        <end position="303"/>
    </location>
</feature>
<dbReference type="EMBL" id="JAZGQO010000010">
    <property type="protein sequence ID" value="KAK6177325.1"/>
    <property type="molecule type" value="Genomic_DNA"/>
</dbReference>